<dbReference type="InterPro" id="IPR046342">
    <property type="entry name" value="CBS_dom_sf"/>
</dbReference>
<name>A0A6B3QRS9_STRTE</name>
<gene>
    <name evidence="12" type="ORF">ACH3YB_35310</name>
    <name evidence="13" type="ORF">GUR47_25010</name>
</gene>
<evidence type="ECO:0000313" key="12">
    <source>
        <dbReference type="EMBL" id="MFI0576899.1"/>
    </source>
</evidence>
<reference evidence="13" key="1">
    <citation type="journal article" date="2020" name="Microorganisms">
        <title>Isolation, Genomic and Metabolomic Characterization of Streptomyces tendae VITAKN with Quorum Sensing Inhibitory Activity from Southern India.</title>
        <authorList>
            <person name="Ishaque N.M."/>
            <person name="Burgsdorf I."/>
            <person name="Limlingan Malit J.J."/>
            <person name="Saha S."/>
            <person name="Teta R."/>
            <person name="Ewe D."/>
            <person name="Kannabiran K."/>
            <person name="Hrouzek P."/>
            <person name="Steindler L."/>
            <person name="Costantino V."/>
            <person name="Saurav K."/>
        </authorList>
    </citation>
    <scope>NUCLEOTIDE SEQUENCE</scope>
    <source>
        <strain evidence="13">VITAKN</strain>
    </source>
</reference>
<dbReference type="PROSITE" id="PS00901">
    <property type="entry name" value="CYS_SYNTHASE"/>
    <property type="match status" value="1"/>
</dbReference>
<dbReference type="SUPFAM" id="SSF53686">
    <property type="entry name" value="Tryptophan synthase beta subunit-like PLP-dependent enzymes"/>
    <property type="match status" value="1"/>
</dbReference>
<comment type="similarity">
    <text evidence="3">Belongs to the cysteine synthase/cystathionine beta-synthase family.</text>
</comment>
<dbReference type="EC" id="4.2.1.22" evidence="4 10"/>
<reference evidence="12 14" key="2">
    <citation type="submission" date="2024-10" db="EMBL/GenBank/DDBJ databases">
        <authorList>
            <person name="Wannawong T."/>
            <person name="Kuncharoen N."/>
            <person name="Mhuantong W."/>
        </authorList>
    </citation>
    <scope>NUCLEOTIDE SEQUENCE [LARGE SCALE GENOMIC DNA]</scope>
    <source>
        <strain evidence="12 14">CALK1-4</strain>
    </source>
</reference>
<evidence type="ECO:0000256" key="7">
    <source>
        <dbReference type="ARBA" id="ARBA00023239"/>
    </source>
</evidence>
<evidence type="ECO:0000256" key="5">
    <source>
        <dbReference type="ARBA" id="ARBA00022898"/>
    </source>
</evidence>
<proteinExistence type="inferred from homology"/>
<evidence type="ECO:0000256" key="3">
    <source>
        <dbReference type="ARBA" id="ARBA00007103"/>
    </source>
</evidence>
<dbReference type="FunFam" id="3.40.50.1100:FF:000003">
    <property type="entry name" value="Cystathionine beta-synthase"/>
    <property type="match status" value="1"/>
</dbReference>
<dbReference type="FunFam" id="3.40.50.1100:FF:000118">
    <property type="entry name" value="Related to CYS4-cystathionine beta-synthase"/>
    <property type="match status" value="1"/>
</dbReference>
<dbReference type="Pfam" id="PF00291">
    <property type="entry name" value="PALP"/>
    <property type="match status" value="1"/>
</dbReference>
<evidence type="ECO:0000259" key="11">
    <source>
        <dbReference type="Pfam" id="PF00291"/>
    </source>
</evidence>
<dbReference type="EMBL" id="JBIQWK010000015">
    <property type="protein sequence ID" value="MFI0576899.1"/>
    <property type="molecule type" value="Genomic_DNA"/>
</dbReference>
<organism evidence="13">
    <name type="scientific">Streptomyces tendae</name>
    <dbReference type="NCBI Taxonomy" id="1932"/>
    <lineage>
        <taxon>Bacteria</taxon>
        <taxon>Bacillati</taxon>
        <taxon>Actinomycetota</taxon>
        <taxon>Actinomycetes</taxon>
        <taxon>Kitasatosporales</taxon>
        <taxon>Streptomycetaceae</taxon>
        <taxon>Streptomyces</taxon>
    </lineage>
</organism>
<dbReference type="RefSeq" id="WP_164459780.1">
    <property type="nucleotide sequence ID" value="NZ_JAAIFS010000005.1"/>
</dbReference>
<evidence type="ECO:0000256" key="9">
    <source>
        <dbReference type="ARBA" id="ARBA00047490"/>
    </source>
</evidence>
<evidence type="ECO:0000313" key="14">
    <source>
        <dbReference type="Proteomes" id="UP001610810"/>
    </source>
</evidence>
<dbReference type="InterPro" id="IPR001926">
    <property type="entry name" value="TrpB-like_PALP"/>
</dbReference>
<dbReference type="GO" id="GO:0006535">
    <property type="term" value="P:cysteine biosynthetic process from serine"/>
    <property type="evidence" value="ECO:0007669"/>
    <property type="project" value="InterPro"/>
</dbReference>
<dbReference type="PANTHER" id="PTHR10314">
    <property type="entry name" value="CYSTATHIONINE BETA-SYNTHASE"/>
    <property type="match status" value="1"/>
</dbReference>
<comment type="cofactor">
    <cofactor evidence="1">
        <name>pyridoxal 5'-phosphate</name>
        <dbReference type="ChEBI" id="CHEBI:597326"/>
    </cofactor>
</comment>
<keyword evidence="7 13" id="KW-0456">Lyase</keyword>
<keyword evidence="14" id="KW-1185">Reference proteome</keyword>
<comment type="caution">
    <text evidence="13">The sequence shown here is derived from an EMBL/GenBank/DDBJ whole genome shotgun (WGS) entry which is preliminary data.</text>
</comment>
<dbReference type="EMBL" id="JAAIFS010000005">
    <property type="protein sequence ID" value="NEV89890.1"/>
    <property type="molecule type" value="Genomic_DNA"/>
</dbReference>
<dbReference type="CDD" id="cd01561">
    <property type="entry name" value="CBS_like"/>
    <property type="match status" value="1"/>
</dbReference>
<sequence length="453" mass="47018">MHAHESIIDLIGDTPLVRLRHVSKGLAPTIVAKLESFNPGGSAKDRIALRMILAAEEAGLLRPGGTIVEPTSGNTGVGLALVAQQRGYRCVFTCPDKVSADKIAVLRAYGADVRVCPAAVPVDHPDSYRSTAARLAAEIDGAYSPNQYANPANPDSHYHTTGPEIWTQTEGRVTHFVAGVGTGGTISGTGRYLKEVSRGRVRIVGADPEGSVYSGGTGRPYVVEGVGQPSLPRSYDPEVADDIIAVSDQDSIGMTQRLAREEGILTGGSGGMAVAAALAVARGLGPKDVVVVLIPDSGRGYLSKIFSAEWTQRFGFTDQPGSGIRVGALLERRGHGRPLMFVDPAESVAGAVKLMRERGVAHLLVADANPPVRLPEIRGVLTGSGLARGLAQGRLGPGDKVAAHMSPPLPVVGVGQLLADVMDTLDRDGAVVAVAGGLPEALITTSDVLALLA</sequence>
<dbReference type="GO" id="GO:0004122">
    <property type="term" value="F:cystathionine beta-synthase activity"/>
    <property type="evidence" value="ECO:0007669"/>
    <property type="project" value="UniProtKB-UniRule"/>
</dbReference>
<dbReference type="Gene3D" id="3.40.50.1100">
    <property type="match status" value="2"/>
</dbReference>
<dbReference type="AlphaFoldDB" id="A0A6B3QRS9"/>
<dbReference type="UniPathway" id="UPA00136">
    <property type="reaction ID" value="UER00201"/>
</dbReference>
<keyword evidence="6" id="KW-0129">CBS domain</keyword>
<dbReference type="GO" id="GO:0016765">
    <property type="term" value="F:transferase activity, transferring alkyl or aryl (other than methyl) groups"/>
    <property type="evidence" value="ECO:0007669"/>
    <property type="project" value="UniProtKB-ARBA"/>
</dbReference>
<dbReference type="SUPFAM" id="SSF54631">
    <property type="entry name" value="CBS-domain pair"/>
    <property type="match status" value="1"/>
</dbReference>
<dbReference type="Proteomes" id="UP001610810">
    <property type="component" value="Unassembled WGS sequence"/>
</dbReference>
<dbReference type="GO" id="GO:0019343">
    <property type="term" value="P:cysteine biosynthetic process via cystathionine"/>
    <property type="evidence" value="ECO:0007669"/>
    <property type="project" value="InterPro"/>
</dbReference>
<dbReference type="InterPro" id="IPR050214">
    <property type="entry name" value="Cys_Synth/Cystath_Beta-Synth"/>
</dbReference>
<evidence type="ECO:0000313" key="13">
    <source>
        <dbReference type="EMBL" id="NEV89890.1"/>
    </source>
</evidence>
<evidence type="ECO:0000256" key="2">
    <source>
        <dbReference type="ARBA" id="ARBA00005003"/>
    </source>
</evidence>
<evidence type="ECO:0000256" key="10">
    <source>
        <dbReference type="NCBIfam" id="TIGR01137"/>
    </source>
</evidence>
<comment type="catalytic activity">
    <reaction evidence="9">
        <text>L-homocysteine + L-serine = L,L-cystathionine + H2O</text>
        <dbReference type="Rhea" id="RHEA:10112"/>
        <dbReference type="ChEBI" id="CHEBI:15377"/>
        <dbReference type="ChEBI" id="CHEBI:33384"/>
        <dbReference type="ChEBI" id="CHEBI:58161"/>
        <dbReference type="ChEBI" id="CHEBI:58199"/>
        <dbReference type="EC" id="4.2.1.22"/>
    </reaction>
</comment>
<dbReference type="InterPro" id="IPR005857">
    <property type="entry name" value="Cysta_beta_synth"/>
</dbReference>
<evidence type="ECO:0000256" key="6">
    <source>
        <dbReference type="ARBA" id="ARBA00023122"/>
    </source>
</evidence>
<evidence type="ECO:0000256" key="8">
    <source>
        <dbReference type="ARBA" id="ARBA00026192"/>
    </source>
</evidence>
<protein>
    <recommendedName>
        <fullName evidence="8 10">Cystathionine beta-synthase</fullName>
        <ecNumber evidence="4 10">4.2.1.22</ecNumber>
    </recommendedName>
</protein>
<accession>A0A6B3QRS9</accession>
<keyword evidence="5" id="KW-0663">Pyridoxal phosphate</keyword>
<dbReference type="NCBIfam" id="TIGR01137">
    <property type="entry name" value="cysta_beta"/>
    <property type="match status" value="1"/>
</dbReference>
<feature type="domain" description="Tryptophan synthase beta chain-like PALP" evidence="11">
    <location>
        <begin position="9"/>
        <end position="296"/>
    </location>
</feature>
<dbReference type="Gene3D" id="3.10.580.10">
    <property type="entry name" value="CBS-domain"/>
    <property type="match status" value="1"/>
</dbReference>
<dbReference type="GO" id="GO:0005737">
    <property type="term" value="C:cytoplasm"/>
    <property type="evidence" value="ECO:0007669"/>
    <property type="project" value="InterPro"/>
</dbReference>
<evidence type="ECO:0000256" key="1">
    <source>
        <dbReference type="ARBA" id="ARBA00001933"/>
    </source>
</evidence>
<dbReference type="InterPro" id="IPR001216">
    <property type="entry name" value="P-phosphate_BS"/>
</dbReference>
<evidence type="ECO:0000256" key="4">
    <source>
        <dbReference type="ARBA" id="ARBA00012041"/>
    </source>
</evidence>
<comment type="pathway">
    <text evidence="2">Amino-acid biosynthesis; L-cysteine biosynthesis; L-cysteine from L-homocysteine and L-serine: step 1/2.</text>
</comment>
<dbReference type="InterPro" id="IPR036052">
    <property type="entry name" value="TrpB-like_PALP_sf"/>
</dbReference>